<dbReference type="AlphaFoldDB" id="A0A401UHD2"/>
<protein>
    <submittedName>
        <fullName evidence="1">Uncharacterized protein</fullName>
    </submittedName>
</protein>
<reference evidence="1 2" key="1">
    <citation type="submission" date="2018-11" db="EMBL/GenBank/DDBJ databases">
        <title>Genome sequencing and assembly of Clostridium tagluense strain A121.</title>
        <authorList>
            <person name="Murakami T."/>
            <person name="Segawa T."/>
            <person name="Shcherbakova V.A."/>
            <person name="Mori H."/>
            <person name="Yoshimura Y."/>
        </authorList>
    </citation>
    <scope>NUCLEOTIDE SEQUENCE [LARGE SCALE GENOMIC DNA]</scope>
    <source>
        <strain evidence="1 2">A121</strain>
    </source>
</reference>
<organism evidence="1 2">
    <name type="scientific">Clostridium tagluense</name>
    <dbReference type="NCBI Taxonomy" id="360422"/>
    <lineage>
        <taxon>Bacteria</taxon>
        <taxon>Bacillati</taxon>
        <taxon>Bacillota</taxon>
        <taxon>Clostridia</taxon>
        <taxon>Eubacteriales</taxon>
        <taxon>Clostridiaceae</taxon>
        <taxon>Clostridium</taxon>
    </lineage>
</organism>
<dbReference type="EMBL" id="BHYK01000002">
    <property type="protein sequence ID" value="GCD08889.1"/>
    <property type="molecule type" value="Genomic_DNA"/>
</dbReference>
<name>A0A401UHD2_9CLOT</name>
<sequence length="94" mass="10905">MNTMKEFTFEPRFLSLAVIKDINVGNKILNELILDDESCLGHRQVGTRSYHIFYFKNDRFAVYYHKGGTDAMYSSNSLDVVLGYVNNLKPEDFE</sequence>
<comment type="caution">
    <text evidence="1">The sequence shown here is derived from an EMBL/GenBank/DDBJ whole genome shotgun (WGS) entry which is preliminary data.</text>
</comment>
<proteinExistence type="predicted"/>
<dbReference type="RefSeq" id="WP_124997774.1">
    <property type="nucleotide sequence ID" value="NZ_BHYK01000002.1"/>
</dbReference>
<evidence type="ECO:0000313" key="1">
    <source>
        <dbReference type="EMBL" id="GCD08889.1"/>
    </source>
</evidence>
<accession>A0A401UHD2</accession>
<keyword evidence="2" id="KW-1185">Reference proteome</keyword>
<gene>
    <name evidence="1" type="ORF">Ctaglu_05120</name>
</gene>
<dbReference type="OrthoDB" id="1909233at2"/>
<dbReference type="Proteomes" id="UP000287872">
    <property type="component" value="Unassembled WGS sequence"/>
</dbReference>
<evidence type="ECO:0000313" key="2">
    <source>
        <dbReference type="Proteomes" id="UP000287872"/>
    </source>
</evidence>